<dbReference type="EMBL" id="KP795560">
    <property type="protein sequence ID" value="AKN38063.1"/>
    <property type="molecule type" value="Genomic_DNA"/>
</dbReference>
<reference evidence="1" key="1">
    <citation type="journal article" date="2015" name="MBio">
        <title>Eco-Evolutionary Dynamics of Episomes among Ecologically Cohesive Bacterial Populations.</title>
        <authorList>
            <person name="Xue H."/>
            <person name="Cordero O.X."/>
            <person name="Camas F.M."/>
            <person name="Trimble W."/>
            <person name="Meyer F."/>
            <person name="Guglielmini J."/>
            <person name="Rocha E.P."/>
            <person name="Polz M.F."/>
        </authorList>
    </citation>
    <scope>NUCLEOTIDE SEQUENCE</scope>
    <source>
        <strain evidence="1">FF_210</strain>
    </source>
</reference>
<evidence type="ECO:0000313" key="1">
    <source>
        <dbReference type="EMBL" id="AKN38063.1"/>
    </source>
</evidence>
<name>A0A0H3ZP30_9VIBR</name>
<dbReference type="AlphaFoldDB" id="A0A0H3ZP30"/>
<protein>
    <recommendedName>
        <fullName evidence="2">DUF2513 domain-containing protein</fullName>
    </recommendedName>
</protein>
<proteinExistence type="predicted"/>
<accession>A0A0H3ZP30</accession>
<organism evidence="1">
    <name type="scientific">Vibrio tasmaniensis</name>
    <dbReference type="NCBI Taxonomy" id="212663"/>
    <lineage>
        <taxon>Bacteria</taxon>
        <taxon>Pseudomonadati</taxon>
        <taxon>Pseudomonadota</taxon>
        <taxon>Gammaproteobacteria</taxon>
        <taxon>Vibrionales</taxon>
        <taxon>Vibrionaceae</taxon>
        <taxon>Vibrio</taxon>
    </lineage>
</organism>
<sequence length="123" mass="14458">MSFSYEQRIKHLHELSQLPRQSLCFQLLTIMNLCHHNLDNGKVERLKSDDEIFFYEANSLKEQLLDVPSLSNSHKVLYLLLDAGFIERRVLDKDGQVVIGDNYQRNTAKIFWRMSNKGLSVFR</sequence>
<evidence type="ECO:0008006" key="2">
    <source>
        <dbReference type="Google" id="ProtNLM"/>
    </source>
</evidence>